<name>A0A6A4STC9_SCOMX</name>
<sequence length="146" mass="16574">MCVYKGRNSGCDRMQLPEALYAAKVQIDFPDFRSSKVSANGSRSGLSDMIKRLTKRTFTLMNLMKLQLFRVDCDHPVLDCGFGRCGGTLIMHVEKARRFPILQVKNINTQTGERTTYEAVFISTSDKDDKNQVKWNQAVKLVYAAQ</sequence>
<dbReference type="AlphaFoldDB" id="A0A6A4STC9"/>
<evidence type="ECO:0000313" key="1">
    <source>
        <dbReference type="EMBL" id="KAF0038476.1"/>
    </source>
</evidence>
<proteinExistence type="predicted"/>
<dbReference type="Proteomes" id="UP000438429">
    <property type="component" value="Unassembled WGS sequence"/>
</dbReference>
<accession>A0A6A4STC9</accession>
<protein>
    <submittedName>
        <fullName evidence="1">Uncharacterized protein</fullName>
    </submittedName>
</protein>
<evidence type="ECO:0000313" key="2">
    <source>
        <dbReference type="Proteomes" id="UP000438429"/>
    </source>
</evidence>
<organism evidence="1 2">
    <name type="scientific">Scophthalmus maximus</name>
    <name type="common">Turbot</name>
    <name type="synonym">Psetta maxima</name>
    <dbReference type="NCBI Taxonomy" id="52904"/>
    <lineage>
        <taxon>Eukaryota</taxon>
        <taxon>Metazoa</taxon>
        <taxon>Chordata</taxon>
        <taxon>Craniata</taxon>
        <taxon>Vertebrata</taxon>
        <taxon>Euteleostomi</taxon>
        <taxon>Actinopterygii</taxon>
        <taxon>Neopterygii</taxon>
        <taxon>Teleostei</taxon>
        <taxon>Neoteleostei</taxon>
        <taxon>Acanthomorphata</taxon>
        <taxon>Carangaria</taxon>
        <taxon>Pleuronectiformes</taxon>
        <taxon>Pleuronectoidei</taxon>
        <taxon>Scophthalmidae</taxon>
        <taxon>Scophthalmus</taxon>
    </lineage>
</organism>
<gene>
    <name evidence="1" type="ORF">F2P81_008960</name>
</gene>
<dbReference type="EMBL" id="VEVO01000008">
    <property type="protein sequence ID" value="KAF0038476.1"/>
    <property type="molecule type" value="Genomic_DNA"/>
</dbReference>
<reference evidence="1 2" key="1">
    <citation type="submission" date="2019-06" db="EMBL/GenBank/DDBJ databases">
        <title>Draft genomes of female and male turbot (Scophthalmus maximus).</title>
        <authorList>
            <person name="Xu H."/>
            <person name="Xu X.-W."/>
            <person name="Shao C."/>
            <person name="Chen S."/>
        </authorList>
    </citation>
    <scope>NUCLEOTIDE SEQUENCE [LARGE SCALE GENOMIC DNA]</scope>
    <source>
        <strain evidence="1">Ysfricsl-2016a</strain>
        <tissue evidence="1">Blood</tissue>
    </source>
</reference>
<comment type="caution">
    <text evidence="1">The sequence shown here is derived from an EMBL/GenBank/DDBJ whole genome shotgun (WGS) entry which is preliminary data.</text>
</comment>